<dbReference type="PANTHER" id="PTHR47016:SF4">
    <property type="entry name" value="ATP-DEPENDENT CLP PROTEASE ATP-BINDING SUBUNIT CLPT2, CHLOROPLASTIC-LIKE"/>
    <property type="match status" value="1"/>
</dbReference>
<feature type="domain" description="Clp R" evidence="2">
    <location>
        <begin position="88"/>
        <end position="233"/>
    </location>
</feature>
<dbReference type="Pfam" id="PF02861">
    <property type="entry name" value="Clp_N"/>
    <property type="match status" value="1"/>
</dbReference>
<proteinExistence type="predicted"/>
<dbReference type="PROSITE" id="PS51903">
    <property type="entry name" value="CLP_R"/>
    <property type="match status" value="1"/>
</dbReference>
<dbReference type="SUPFAM" id="SSF81923">
    <property type="entry name" value="Double Clp-N motif"/>
    <property type="match status" value="1"/>
</dbReference>
<comment type="caution">
    <text evidence="3">The sequence shown here is derived from an EMBL/GenBank/DDBJ whole genome shotgun (WGS) entry which is preliminary data.</text>
</comment>
<dbReference type="Gene3D" id="1.10.1780.10">
    <property type="entry name" value="Clp, N-terminal domain"/>
    <property type="match status" value="1"/>
</dbReference>
<dbReference type="AlphaFoldDB" id="A0AAV6XQA8"/>
<evidence type="ECO:0000313" key="4">
    <source>
        <dbReference type="Proteomes" id="UP000826271"/>
    </source>
</evidence>
<organism evidence="3 4">
    <name type="scientific">Buddleja alternifolia</name>
    <dbReference type="NCBI Taxonomy" id="168488"/>
    <lineage>
        <taxon>Eukaryota</taxon>
        <taxon>Viridiplantae</taxon>
        <taxon>Streptophyta</taxon>
        <taxon>Embryophyta</taxon>
        <taxon>Tracheophyta</taxon>
        <taxon>Spermatophyta</taxon>
        <taxon>Magnoliopsida</taxon>
        <taxon>eudicotyledons</taxon>
        <taxon>Gunneridae</taxon>
        <taxon>Pentapetalae</taxon>
        <taxon>asterids</taxon>
        <taxon>lamiids</taxon>
        <taxon>Lamiales</taxon>
        <taxon>Scrophulariaceae</taxon>
        <taxon>Buddlejeae</taxon>
        <taxon>Buddleja</taxon>
    </lineage>
</organism>
<gene>
    <name evidence="3" type="ORF">BUALT_Bualt05G0068900</name>
</gene>
<dbReference type="InterPro" id="IPR044217">
    <property type="entry name" value="CLPT1/2"/>
</dbReference>
<sequence length="239" mass="26600">MAAAAAAHSLWATSIRTTRPEYKQQFNLTQFTLTPHNALRSQWLGTIPTYKFASNLKPLSTKHPHINVTISFSLPTANPERVSATEKIPKWSSKAIKSFAMGELEARKIKSPTTGTEALLMGILIEGTNFASKFLRANGITLLKVRDEILKMRGKPDMYFFSPEHPPLTEAVQRTLDWAIDEKLKSGANGEITTSHLLVGLWRQEESPGRQVLAALEFSDEKAKELHSLISQPGFVEDS</sequence>
<dbReference type="EMBL" id="WHWC01000005">
    <property type="protein sequence ID" value="KAG8382357.1"/>
    <property type="molecule type" value="Genomic_DNA"/>
</dbReference>
<dbReference type="PANTHER" id="PTHR47016">
    <property type="entry name" value="ATP-DEPENDENT CLP PROTEASE ATP-BINDING SUBUNIT CLPT1, CHLOROPLASTIC"/>
    <property type="match status" value="1"/>
</dbReference>
<protein>
    <recommendedName>
        <fullName evidence="2">Clp R domain-containing protein</fullName>
    </recommendedName>
</protein>
<dbReference type="Proteomes" id="UP000826271">
    <property type="component" value="Unassembled WGS sequence"/>
</dbReference>
<dbReference type="InterPro" id="IPR004176">
    <property type="entry name" value="Clp_R_N"/>
</dbReference>
<reference evidence="3" key="1">
    <citation type="submission" date="2019-10" db="EMBL/GenBank/DDBJ databases">
        <authorList>
            <person name="Zhang R."/>
            <person name="Pan Y."/>
            <person name="Wang J."/>
            <person name="Ma R."/>
            <person name="Yu S."/>
        </authorList>
    </citation>
    <scope>NUCLEOTIDE SEQUENCE</scope>
    <source>
        <strain evidence="3">LA-IB0</strain>
        <tissue evidence="3">Leaf</tissue>
    </source>
</reference>
<evidence type="ECO:0000259" key="2">
    <source>
        <dbReference type="PROSITE" id="PS51903"/>
    </source>
</evidence>
<keyword evidence="1" id="KW-0677">Repeat</keyword>
<name>A0AAV6XQA8_9LAMI</name>
<keyword evidence="4" id="KW-1185">Reference proteome</keyword>
<evidence type="ECO:0000256" key="1">
    <source>
        <dbReference type="PROSITE-ProRule" id="PRU01251"/>
    </source>
</evidence>
<accession>A0AAV6XQA8</accession>
<dbReference type="InterPro" id="IPR036628">
    <property type="entry name" value="Clp_N_dom_sf"/>
</dbReference>
<evidence type="ECO:0000313" key="3">
    <source>
        <dbReference type="EMBL" id="KAG8382357.1"/>
    </source>
</evidence>